<reference evidence="2 3" key="1">
    <citation type="submission" date="2015-03" db="EMBL/GenBank/DDBJ databases">
        <authorList>
            <person name="Xie B.-B."/>
            <person name="Rong J.-C."/>
            <person name="Qin Q.-L."/>
            <person name="Zhang Y.-Z."/>
        </authorList>
    </citation>
    <scope>NUCLEOTIDE SEQUENCE [LARGE SCALE GENOMIC DNA]</scope>
    <source>
        <strain evidence="2 3">KMM 661</strain>
    </source>
</reference>
<dbReference type="AlphaFoldDB" id="A0AAC9XWL9"/>
<name>A0AAC9XWL9_9GAMM</name>
<organism evidence="2 3">
    <name type="scientific">Pseudoalteromonas nigrifaciens</name>
    <dbReference type="NCBI Taxonomy" id="28109"/>
    <lineage>
        <taxon>Bacteria</taxon>
        <taxon>Pseudomonadati</taxon>
        <taxon>Pseudomonadota</taxon>
        <taxon>Gammaproteobacteria</taxon>
        <taxon>Alteromonadales</taxon>
        <taxon>Pseudoalteromonadaceae</taxon>
        <taxon>Pseudoalteromonas</taxon>
    </lineage>
</organism>
<dbReference type="InterPro" id="IPR015378">
    <property type="entry name" value="Transposase-like_Mu_C"/>
</dbReference>
<evidence type="ECO:0000259" key="1">
    <source>
        <dbReference type="Pfam" id="PF09299"/>
    </source>
</evidence>
<dbReference type="KEGG" id="png:PNIG_a0424"/>
<accession>A0AAC9XWL9</accession>
<dbReference type="Pfam" id="PF09299">
    <property type="entry name" value="Mu-transpos_C"/>
    <property type="match status" value="1"/>
</dbReference>
<protein>
    <recommendedName>
        <fullName evidence="1">Transposase-like Mu C-terminal domain-containing protein</fullName>
    </recommendedName>
</protein>
<feature type="domain" description="Transposase-like Mu C-terminal" evidence="1">
    <location>
        <begin position="11"/>
        <end position="74"/>
    </location>
</feature>
<gene>
    <name evidence="2" type="ORF">PNIG_a0424</name>
</gene>
<proteinExistence type="predicted"/>
<dbReference type="Proteomes" id="UP000198329">
    <property type="component" value="Chromosome I"/>
</dbReference>
<evidence type="ECO:0000313" key="2">
    <source>
        <dbReference type="EMBL" id="ASM52743.1"/>
    </source>
</evidence>
<keyword evidence="3" id="KW-1185">Reference proteome</keyword>
<sequence length="193" mass="22268">MNEEDEARFTMLMRISDSRTLARNGIKFEELMYDSTALADYRKHYPQTKETVKKLIKVDPDDISKIYVYLEELESYLEVPCTDPTGYTDGLSIYAHKMIKKINREIIRESKDVLGLSKARMAIHERVKQEQEFFIASKTKSKITAVKKQAQIADVSNTGKGTIKISEEKTAPVQKNIVNDTFDDWDDDLEAFE</sequence>
<evidence type="ECO:0000313" key="3">
    <source>
        <dbReference type="Proteomes" id="UP000198329"/>
    </source>
</evidence>
<dbReference type="EMBL" id="CP011036">
    <property type="protein sequence ID" value="ASM52743.1"/>
    <property type="molecule type" value="Genomic_DNA"/>
</dbReference>